<dbReference type="EMBL" id="JAIWYP010000005">
    <property type="protein sequence ID" value="KAH3816447.1"/>
    <property type="molecule type" value="Genomic_DNA"/>
</dbReference>
<organism evidence="1 2">
    <name type="scientific">Dreissena polymorpha</name>
    <name type="common">Zebra mussel</name>
    <name type="synonym">Mytilus polymorpha</name>
    <dbReference type="NCBI Taxonomy" id="45954"/>
    <lineage>
        <taxon>Eukaryota</taxon>
        <taxon>Metazoa</taxon>
        <taxon>Spiralia</taxon>
        <taxon>Lophotrochozoa</taxon>
        <taxon>Mollusca</taxon>
        <taxon>Bivalvia</taxon>
        <taxon>Autobranchia</taxon>
        <taxon>Heteroconchia</taxon>
        <taxon>Euheterodonta</taxon>
        <taxon>Imparidentia</taxon>
        <taxon>Neoheterodontei</taxon>
        <taxon>Myida</taxon>
        <taxon>Dreissenoidea</taxon>
        <taxon>Dreissenidae</taxon>
        <taxon>Dreissena</taxon>
    </lineage>
</organism>
<evidence type="ECO:0000313" key="2">
    <source>
        <dbReference type="Proteomes" id="UP000828390"/>
    </source>
</evidence>
<sequence>MHSLNLSSVNKQYGITSASKCVSKWLRVKHELYIQAVRCIHSVNTLAPAITVGLSRTVCILTADVLPASVTCACS</sequence>
<dbReference type="AlphaFoldDB" id="A0A9D4GGI2"/>
<keyword evidence="2" id="KW-1185">Reference proteome</keyword>
<name>A0A9D4GGI2_DREPO</name>
<reference evidence="1" key="1">
    <citation type="journal article" date="2019" name="bioRxiv">
        <title>The Genome of the Zebra Mussel, Dreissena polymorpha: A Resource for Invasive Species Research.</title>
        <authorList>
            <person name="McCartney M.A."/>
            <person name="Auch B."/>
            <person name="Kono T."/>
            <person name="Mallez S."/>
            <person name="Zhang Y."/>
            <person name="Obille A."/>
            <person name="Becker A."/>
            <person name="Abrahante J.E."/>
            <person name="Garbe J."/>
            <person name="Badalamenti J.P."/>
            <person name="Herman A."/>
            <person name="Mangelson H."/>
            <person name="Liachko I."/>
            <person name="Sullivan S."/>
            <person name="Sone E.D."/>
            <person name="Koren S."/>
            <person name="Silverstein K.A.T."/>
            <person name="Beckman K.B."/>
            <person name="Gohl D.M."/>
        </authorList>
    </citation>
    <scope>NUCLEOTIDE SEQUENCE</scope>
    <source>
        <strain evidence="1">Duluth1</strain>
        <tissue evidence="1">Whole animal</tissue>
    </source>
</reference>
<dbReference type="Proteomes" id="UP000828390">
    <property type="component" value="Unassembled WGS sequence"/>
</dbReference>
<evidence type="ECO:0000313" key="1">
    <source>
        <dbReference type="EMBL" id="KAH3816447.1"/>
    </source>
</evidence>
<protein>
    <submittedName>
        <fullName evidence="1">Uncharacterized protein</fullName>
    </submittedName>
</protein>
<gene>
    <name evidence="1" type="ORF">DPMN_117963</name>
</gene>
<proteinExistence type="predicted"/>
<accession>A0A9D4GGI2</accession>
<reference evidence="1" key="2">
    <citation type="submission" date="2020-11" db="EMBL/GenBank/DDBJ databases">
        <authorList>
            <person name="McCartney M.A."/>
            <person name="Auch B."/>
            <person name="Kono T."/>
            <person name="Mallez S."/>
            <person name="Becker A."/>
            <person name="Gohl D.M."/>
            <person name="Silverstein K.A.T."/>
            <person name="Koren S."/>
            <person name="Bechman K.B."/>
            <person name="Herman A."/>
            <person name="Abrahante J.E."/>
            <person name="Garbe J."/>
        </authorList>
    </citation>
    <scope>NUCLEOTIDE SEQUENCE</scope>
    <source>
        <strain evidence="1">Duluth1</strain>
        <tissue evidence="1">Whole animal</tissue>
    </source>
</reference>
<comment type="caution">
    <text evidence="1">The sequence shown here is derived from an EMBL/GenBank/DDBJ whole genome shotgun (WGS) entry which is preliminary data.</text>
</comment>